<dbReference type="InterPro" id="IPR029044">
    <property type="entry name" value="Nucleotide-diphossugar_trans"/>
</dbReference>
<dbReference type="PANTHER" id="PTHR43685:SF2">
    <property type="entry name" value="GLYCOSYLTRANSFERASE 2-LIKE DOMAIN-CONTAINING PROTEIN"/>
    <property type="match status" value="1"/>
</dbReference>
<dbReference type="Pfam" id="PF00535">
    <property type="entry name" value="Glycos_transf_2"/>
    <property type="match status" value="1"/>
</dbReference>
<reference evidence="3" key="1">
    <citation type="submission" date="2021-03" db="EMBL/GenBank/DDBJ databases">
        <title>Acanthopleuribacteraceae sp. M133.</title>
        <authorList>
            <person name="Wang G."/>
        </authorList>
    </citation>
    <scope>NUCLEOTIDE SEQUENCE</scope>
    <source>
        <strain evidence="3">M133</strain>
    </source>
</reference>
<dbReference type="InterPro" id="IPR050834">
    <property type="entry name" value="Glycosyltransf_2"/>
</dbReference>
<dbReference type="CDD" id="cd00761">
    <property type="entry name" value="Glyco_tranf_GTA_type"/>
    <property type="match status" value="1"/>
</dbReference>
<dbReference type="AlphaFoldDB" id="A0A8A4TW98"/>
<dbReference type="SUPFAM" id="SSF53448">
    <property type="entry name" value="Nucleotide-diphospho-sugar transferases"/>
    <property type="match status" value="1"/>
</dbReference>
<feature type="coiled-coil region" evidence="1">
    <location>
        <begin position="235"/>
        <end position="291"/>
    </location>
</feature>
<accession>A0A8A4TW98</accession>
<dbReference type="RefSeq" id="WP_237383551.1">
    <property type="nucleotide sequence ID" value="NZ_CP071793.1"/>
</dbReference>
<dbReference type="EMBL" id="CP071793">
    <property type="protein sequence ID" value="QTD53448.1"/>
    <property type="molecule type" value="Genomic_DNA"/>
</dbReference>
<evidence type="ECO:0000313" key="4">
    <source>
        <dbReference type="Proteomes" id="UP000663929"/>
    </source>
</evidence>
<dbReference type="Gene3D" id="3.90.550.10">
    <property type="entry name" value="Spore Coat Polysaccharide Biosynthesis Protein SpsA, Chain A"/>
    <property type="match status" value="1"/>
</dbReference>
<sequence>MVSVSVVIPCFNLGAFLDEAVDSVLAQRFEDYEIIVVNDGSTDTETLARLAAQEGKPNTTVFHTENQGLPATRNYGIERARGRYISCLDADDRFHKDFLAECVPVLEGDSAGELGFVTTTVKVFGAQRAYWYCSDYDPVKLLVENVVHAASLFRRTCWDEVGGYARNLSGFQDWNFWIAIVAKGYRWSLVKRPLFQYRDREGSMIKTSETKRRDLKATIVANHLEFFREHVAGMVAEYETQIAEIRSQSHERENEVAQLSLEKLKSLFAAYEGLKARCTRLEQELAAARSSSS</sequence>
<dbReference type="InterPro" id="IPR001173">
    <property type="entry name" value="Glyco_trans_2-like"/>
</dbReference>
<protein>
    <submittedName>
        <fullName evidence="3">Glycosyltransferase family 2 protein</fullName>
    </submittedName>
</protein>
<evidence type="ECO:0000256" key="1">
    <source>
        <dbReference type="SAM" id="Coils"/>
    </source>
</evidence>
<dbReference type="KEGG" id="scor:J3U87_13420"/>
<dbReference type="PANTHER" id="PTHR43685">
    <property type="entry name" value="GLYCOSYLTRANSFERASE"/>
    <property type="match status" value="1"/>
</dbReference>
<evidence type="ECO:0000259" key="2">
    <source>
        <dbReference type="Pfam" id="PF00535"/>
    </source>
</evidence>
<keyword evidence="4" id="KW-1185">Reference proteome</keyword>
<organism evidence="3 4">
    <name type="scientific">Sulfidibacter corallicola</name>
    <dbReference type="NCBI Taxonomy" id="2818388"/>
    <lineage>
        <taxon>Bacteria</taxon>
        <taxon>Pseudomonadati</taxon>
        <taxon>Acidobacteriota</taxon>
        <taxon>Holophagae</taxon>
        <taxon>Acanthopleuribacterales</taxon>
        <taxon>Acanthopleuribacteraceae</taxon>
        <taxon>Sulfidibacter</taxon>
    </lineage>
</organism>
<proteinExistence type="predicted"/>
<gene>
    <name evidence="3" type="ORF">J3U87_13420</name>
</gene>
<name>A0A8A4TW98_SULCO</name>
<feature type="domain" description="Glycosyltransferase 2-like" evidence="2">
    <location>
        <begin position="5"/>
        <end position="131"/>
    </location>
</feature>
<keyword evidence="1" id="KW-0175">Coiled coil</keyword>
<dbReference type="Proteomes" id="UP000663929">
    <property type="component" value="Chromosome"/>
</dbReference>
<evidence type="ECO:0000313" key="3">
    <source>
        <dbReference type="EMBL" id="QTD53448.1"/>
    </source>
</evidence>